<feature type="compositionally biased region" description="Low complexity" evidence="1">
    <location>
        <begin position="149"/>
        <end position="172"/>
    </location>
</feature>
<feature type="region of interest" description="Disordered" evidence="1">
    <location>
        <begin position="648"/>
        <end position="687"/>
    </location>
</feature>
<evidence type="ECO:0000313" key="3">
    <source>
        <dbReference type="Proteomes" id="UP001516023"/>
    </source>
</evidence>
<dbReference type="AlphaFoldDB" id="A0ABD3NF85"/>
<dbReference type="EMBL" id="JABMIG020000642">
    <property type="protein sequence ID" value="KAL3773741.1"/>
    <property type="molecule type" value="Genomic_DNA"/>
</dbReference>
<comment type="caution">
    <text evidence="2">The sequence shown here is derived from an EMBL/GenBank/DDBJ whole genome shotgun (WGS) entry which is preliminary data.</text>
</comment>
<name>A0ABD3NF85_9STRA</name>
<feature type="region of interest" description="Disordered" evidence="1">
    <location>
        <begin position="148"/>
        <end position="175"/>
    </location>
</feature>
<accession>A0ABD3NF85</accession>
<evidence type="ECO:0008006" key="4">
    <source>
        <dbReference type="Google" id="ProtNLM"/>
    </source>
</evidence>
<keyword evidence="3" id="KW-1185">Reference proteome</keyword>
<reference evidence="2 3" key="1">
    <citation type="journal article" date="2020" name="G3 (Bethesda)">
        <title>Improved Reference Genome for Cyclotella cryptica CCMP332, a Model for Cell Wall Morphogenesis, Salinity Adaptation, and Lipid Production in Diatoms (Bacillariophyta).</title>
        <authorList>
            <person name="Roberts W.R."/>
            <person name="Downey K.M."/>
            <person name="Ruck E.C."/>
            <person name="Traller J.C."/>
            <person name="Alverson A.J."/>
        </authorList>
    </citation>
    <scope>NUCLEOTIDE SEQUENCE [LARGE SCALE GENOMIC DNA]</scope>
    <source>
        <strain evidence="2 3">CCMP332</strain>
    </source>
</reference>
<proteinExistence type="predicted"/>
<gene>
    <name evidence="2" type="ORF">HJC23_012022</name>
</gene>
<organism evidence="2 3">
    <name type="scientific">Cyclotella cryptica</name>
    <dbReference type="NCBI Taxonomy" id="29204"/>
    <lineage>
        <taxon>Eukaryota</taxon>
        <taxon>Sar</taxon>
        <taxon>Stramenopiles</taxon>
        <taxon>Ochrophyta</taxon>
        <taxon>Bacillariophyta</taxon>
        <taxon>Coscinodiscophyceae</taxon>
        <taxon>Thalassiosirophycidae</taxon>
        <taxon>Stephanodiscales</taxon>
        <taxon>Stephanodiscaceae</taxon>
        <taxon>Cyclotella</taxon>
    </lineage>
</organism>
<dbReference type="Proteomes" id="UP001516023">
    <property type="component" value="Unassembled WGS sequence"/>
</dbReference>
<evidence type="ECO:0000313" key="2">
    <source>
        <dbReference type="EMBL" id="KAL3773741.1"/>
    </source>
</evidence>
<sequence length="751" mass="83677">METFPEVPNDTDAASHGVHGHDLNESSAVTTTMEQLDATLSSRIAAESSSQSSMSTRREMEECFVIASDIDEIPEPDYGLGPSVTEEREQFEQQHQQQGQYHDQEDFCDEGSGVASSPDYDYLGYGYEETDYPVLGHEDAVVAVSDAGESTQLQQEQQQQQQKKQEAPQSSKETLENEYEYIISDDGEEYILGTLMVRVLQARNVKFHHSSDGGGIASLLSNHRRNRRQKYTMSPLSGSSGSLTPNSSQYTLYGKLMFKSQLHYTESAVSGMNGDFYWSRGDQSYFDVVCPSYQRMTAQYQTGHGAKVKKEQELSKEKEKYEDVCCKPNKLDDDVQKPPSTAKADTISTPPILHLSLYSKRGSAGNNKVGKQGMMSTNKKVSSFDHNHDEDNQFVGKCSINISRVLTGKTPYFDEWCTIHNDTYNGLTSPHDHQDDAGRVRVVIEYEPTDPPPRTGDICVFANIYPSMERELYPVPLYTIRTSDKPVTRSGSSTSFDRDTSTSCTTMSSIGSSSVSSKSVPATASHLIRQPKQFHVEDIVGDHVVLSYQTPENWNATFEIHRYNLLVMYRHCGTVEKVKEHVLDFCDNISQSPMVNVLSKTVEILPDEGLVYVGAEAVGEGLSLLGRWMEVGLAGALEDVVDATNLDGRYSHFSDDEEDEPDDIPHESRVMQQQQQQQMNSDQVPGEDVKSAVGLNLDPPLEEKEALPGMPCCPITGLPSKFFHCLSHGFFSTGSTLTFFMFRSIRCSCSD</sequence>
<feature type="compositionally biased region" description="Polar residues" evidence="1">
    <location>
        <begin position="25"/>
        <end position="35"/>
    </location>
</feature>
<evidence type="ECO:0000256" key="1">
    <source>
        <dbReference type="SAM" id="MobiDB-lite"/>
    </source>
</evidence>
<protein>
    <recommendedName>
        <fullName evidence="4">C2 domain-containing protein</fullName>
    </recommendedName>
</protein>
<feature type="region of interest" description="Disordered" evidence="1">
    <location>
        <begin position="67"/>
        <end position="115"/>
    </location>
</feature>
<feature type="region of interest" description="Disordered" evidence="1">
    <location>
        <begin position="1"/>
        <end position="35"/>
    </location>
</feature>